<dbReference type="EMBL" id="CVQH01024201">
    <property type="protein sequence ID" value="CRK36633.1"/>
    <property type="molecule type" value="Genomic_DNA"/>
</dbReference>
<gene>
    <name evidence="1" type="ORF">BN1708_020045</name>
</gene>
<dbReference type="Proteomes" id="UP000044602">
    <property type="component" value="Unassembled WGS sequence"/>
</dbReference>
<name>A0A0G4MQU5_VERLO</name>
<organism evidence="1 2">
    <name type="scientific">Verticillium longisporum</name>
    <name type="common">Verticillium dahliae var. longisporum</name>
    <dbReference type="NCBI Taxonomy" id="100787"/>
    <lineage>
        <taxon>Eukaryota</taxon>
        <taxon>Fungi</taxon>
        <taxon>Dikarya</taxon>
        <taxon>Ascomycota</taxon>
        <taxon>Pezizomycotina</taxon>
        <taxon>Sordariomycetes</taxon>
        <taxon>Hypocreomycetidae</taxon>
        <taxon>Glomerellales</taxon>
        <taxon>Plectosphaerellaceae</taxon>
        <taxon>Verticillium</taxon>
    </lineage>
</organism>
<accession>A0A0G4MQU5</accession>
<sequence length="15" mass="1790">ARALPHQHDQECKQE</sequence>
<keyword evidence="2" id="KW-1185">Reference proteome</keyword>
<evidence type="ECO:0000313" key="2">
    <source>
        <dbReference type="Proteomes" id="UP000044602"/>
    </source>
</evidence>
<reference evidence="1 2" key="1">
    <citation type="submission" date="2015-05" db="EMBL/GenBank/DDBJ databases">
        <authorList>
            <person name="Wang D.B."/>
            <person name="Wang M."/>
        </authorList>
    </citation>
    <scope>NUCLEOTIDE SEQUENCE [LARGE SCALE GENOMIC DNA]</scope>
    <source>
        <strain evidence="1">VL1</strain>
    </source>
</reference>
<feature type="non-terminal residue" evidence="1">
    <location>
        <position position="1"/>
    </location>
</feature>
<evidence type="ECO:0000313" key="1">
    <source>
        <dbReference type="EMBL" id="CRK36633.1"/>
    </source>
</evidence>
<protein>
    <submittedName>
        <fullName evidence="1">Uncharacterized protein</fullName>
    </submittedName>
</protein>
<proteinExistence type="predicted"/>